<evidence type="ECO:0000256" key="5">
    <source>
        <dbReference type="SAM" id="Phobius"/>
    </source>
</evidence>
<feature type="transmembrane region" description="Helical" evidence="5">
    <location>
        <begin position="6"/>
        <end position="23"/>
    </location>
</feature>
<dbReference type="InterPro" id="IPR003689">
    <property type="entry name" value="ZIP"/>
</dbReference>
<evidence type="ECO:0000256" key="1">
    <source>
        <dbReference type="ARBA" id="ARBA00004141"/>
    </source>
</evidence>
<name>A0A841H465_9BACT</name>
<feature type="transmembrane region" description="Helical" evidence="5">
    <location>
        <begin position="163"/>
        <end position="180"/>
    </location>
</feature>
<protein>
    <submittedName>
        <fullName evidence="6">ZIP family zinc transporter/zinc and cadmium transporter</fullName>
    </submittedName>
</protein>
<keyword evidence="7" id="KW-1185">Reference proteome</keyword>
<evidence type="ECO:0000256" key="4">
    <source>
        <dbReference type="ARBA" id="ARBA00023136"/>
    </source>
</evidence>
<gene>
    <name evidence="6" type="ORF">HNQ61_004448</name>
</gene>
<keyword evidence="3 5" id="KW-1133">Transmembrane helix</keyword>
<dbReference type="GO" id="GO:0046873">
    <property type="term" value="F:metal ion transmembrane transporter activity"/>
    <property type="evidence" value="ECO:0007669"/>
    <property type="project" value="InterPro"/>
</dbReference>
<feature type="transmembrane region" description="Helical" evidence="5">
    <location>
        <begin position="63"/>
        <end position="81"/>
    </location>
</feature>
<proteinExistence type="predicted"/>
<dbReference type="PANTHER" id="PTHR16950:SF16">
    <property type="entry name" value="ZINC TRANSPORTER ZIP13"/>
    <property type="match status" value="1"/>
</dbReference>
<evidence type="ECO:0000313" key="7">
    <source>
        <dbReference type="Proteomes" id="UP000582837"/>
    </source>
</evidence>
<keyword evidence="4 5" id="KW-0472">Membrane</keyword>
<feature type="transmembrane region" description="Helical" evidence="5">
    <location>
        <begin position="130"/>
        <end position="156"/>
    </location>
</feature>
<dbReference type="Proteomes" id="UP000582837">
    <property type="component" value="Unassembled WGS sequence"/>
</dbReference>
<feature type="transmembrane region" description="Helical" evidence="5">
    <location>
        <begin position="35"/>
        <end position="57"/>
    </location>
</feature>
<dbReference type="Pfam" id="PF02535">
    <property type="entry name" value="Zip"/>
    <property type="match status" value="1"/>
</dbReference>
<dbReference type="RefSeq" id="WP_170035492.1">
    <property type="nucleotide sequence ID" value="NZ_JABDTL010000001.1"/>
</dbReference>
<accession>A0A841H465</accession>
<dbReference type="PANTHER" id="PTHR16950">
    <property type="entry name" value="ZINC TRANSPORTER SLC39A7 HISTIDINE-RICH MEMBRANE PROTEIN KE4"/>
    <property type="match status" value="1"/>
</dbReference>
<comment type="caution">
    <text evidence="6">The sequence shown here is derived from an EMBL/GenBank/DDBJ whole genome shotgun (WGS) entry which is preliminary data.</text>
</comment>
<evidence type="ECO:0000313" key="6">
    <source>
        <dbReference type="EMBL" id="MBB6072784.1"/>
    </source>
</evidence>
<organism evidence="6 7">
    <name type="scientific">Longimicrobium terrae</name>
    <dbReference type="NCBI Taxonomy" id="1639882"/>
    <lineage>
        <taxon>Bacteria</taxon>
        <taxon>Pseudomonadati</taxon>
        <taxon>Gemmatimonadota</taxon>
        <taxon>Longimicrobiia</taxon>
        <taxon>Longimicrobiales</taxon>
        <taxon>Longimicrobiaceae</taxon>
        <taxon>Longimicrobium</taxon>
    </lineage>
</organism>
<feature type="transmembrane region" description="Helical" evidence="5">
    <location>
        <begin position="186"/>
        <end position="208"/>
    </location>
</feature>
<comment type="subcellular location">
    <subcellularLocation>
        <location evidence="1">Membrane</location>
        <topology evidence="1">Multi-pass membrane protein</topology>
    </subcellularLocation>
</comment>
<keyword evidence="2 5" id="KW-0812">Transmembrane</keyword>
<feature type="transmembrane region" description="Helical" evidence="5">
    <location>
        <begin position="101"/>
        <end position="124"/>
    </location>
</feature>
<reference evidence="6 7" key="1">
    <citation type="submission" date="2020-08" db="EMBL/GenBank/DDBJ databases">
        <title>Genomic Encyclopedia of Type Strains, Phase IV (KMG-IV): sequencing the most valuable type-strain genomes for metagenomic binning, comparative biology and taxonomic classification.</title>
        <authorList>
            <person name="Goeker M."/>
        </authorList>
    </citation>
    <scope>NUCLEOTIDE SEQUENCE [LARGE SCALE GENOMIC DNA]</scope>
    <source>
        <strain evidence="6 7">DSM 29007</strain>
    </source>
</reference>
<dbReference type="AlphaFoldDB" id="A0A841H465"/>
<dbReference type="GO" id="GO:0016020">
    <property type="term" value="C:membrane"/>
    <property type="evidence" value="ECO:0007669"/>
    <property type="project" value="UniProtKB-SubCell"/>
</dbReference>
<evidence type="ECO:0000256" key="3">
    <source>
        <dbReference type="ARBA" id="ARBA00022989"/>
    </source>
</evidence>
<evidence type="ECO:0000256" key="2">
    <source>
        <dbReference type="ARBA" id="ARBA00022692"/>
    </source>
</evidence>
<dbReference type="EMBL" id="JACHIA010000018">
    <property type="protein sequence ID" value="MBB6072784.1"/>
    <property type="molecule type" value="Genomic_DNA"/>
</dbReference>
<sequence>MHTALLYALAAAGANLLGGLVITAPSATGRATQRLMIAFGSGFMIATALVGMVPHAVESGERGVLAVLVGYLLVHLTQHVLTPHFHFGEETHSHAMVDRSVGTAALLGLLLHTFFDGVAIASGFQVGEWLGLLVFVAILLHKMPEGVTVASIMLASGNSRRRAIGAVLLLGVSTMAGVILTQHVRLLASTGLALSAGVTLYVGASNLVPEVQKKRDLPSAIALFAGAGLFYATYLLLRRYVQP</sequence>
<feature type="transmembrane region" description="Helical" evidence="5">
    <location>
        <begin position="220"/>
        <end position="237"/>
    </location>
</feature>